<dbReference type="RefSeq" id="WP_330171122.1">
    <property type="nucleotide sequence ID" value="NZ_CP137080.1"/>
</dbReference>
<dbReference type="PANTHER" id="PTHR30472:SF19">
    <property type="entry name" value="PETROBACTIN IMPORT SYSTEM PERMEASE PROTEIN YCLO"/>
    <property type="match status" value="1"/>
</dbReference>
<dbReference type="EMBL" id="CP137080">
    <property type="protein sequence ID" value="WOQ70027.1"/>
    <property type="molecule type" value="Genomic_DNA"/>
</dbReference>
<reference evidence="9 10" key="1">
    <citation type="submission" date="2023-10" db="EMBL/GenBank/DDBJ databases">
        <title>Y20.</title>
        <authorList>
            <person name="Zhang G."/>
            <person name="Ding Y."/>
        </authorList>
    </citation>
    <scope>NUCLEOTIDE SEQUENCE [LARGE SCALE GENOMIC DNA]</scope>
    <source>
        <strain evidence="9 10">Y20</strain>
    </source>
</reference>
<feature type="transmembrane region" description="Helical" evidence="8">
    <location>
        <begin position="100"/>
        <end position="124"/>
    </location>
</feature>
<dbReference type="Pfam" id="PF01032">
    <property type="entry name" value="FecCD"/>
    <property type="match status" value="1"/>
</dbReference>
<feature type="transmembrane region" description="Helical" evidence="8">
    <location>
        <begin position="213"/>
        <end position="235"/>
    </location>
</feature>
<evidence type="ECO:0000313" key="10">
    <source>
        <dbReference type="Proteomes" id="UP001329313"/>
    </source>
</evidence>
<feature type="transmembrane region" description="Helical" evidence="8">
    <location>
        <begin position="66"/>
        <end position="88"/>
    </location>
</feature>
<evidence type="ECO:0000256" key="2">
    <source>
        <dbReference type="ARBA" id="ARBA00007935"/>
    </source>
</evidence>
<keyword evidence="6 8" id="KW-1133">Transmembrane helix</keyword>
<comment type="subcellular location">
    <subcellularLocation>
        <location evidence="1">Cell membrane</location>
        <topology evidence="1">Multi-pass membrane protein</topology>
    </subcellularLocation>
</comment>
<comment type="similarity">
    <text evidence="2">Belongs to the binding-protein-dependent transport system permease family. FecCD subfamily.</text>
</comment>
<keyword evidence="5 8" id="KW-0812">Transmembrane</keyword>
<dbReference type="SUPFAM" id="SSF81345">
    <property type="entry name" value="ABC transporter involved in vitamin B12 uptake, BtuC"/>
    <property type="match status" value="1"/>
</dbReference>
<dbReference type="AlphaFoldDB" id="A0AAU0MHV8"/>
<accession>A0AAU0MHV8</accession>
<proteinExistence type="inferred from homology"/>
<feature type="transmembrane region" description="Helical" evidence="8">
    <location>
        <begin position="34"/>
        <end position="54"/>
    </location>
</feature>
<organism evidence="9 10">
    <name type="scientific">Microbacterium limosum</name>
    <dbReference type="NCBI Taxonomy" id="3079935"/>
    <lineage>
        <taxon>Bacteria</taxon>
        <taxon>Bacillati</taxon>
        <taxon>Actinomycetota</taxon>
        <taxon>Actinomycetes</taxon>
        <taxon>Micrococcales</taxon>
        <taxon>Microbacteriaceae</taxon>
        <taxon>Microbacterium</taxon>
    </lineage>
</organism>
<evidence type="ECO:0000256" key="6">
    <source>
        <dbReference type="ARBA" id="ARBA00022989"/>
    </source>
</evidence>
<evidence type="ECO:0000256" key="5">
    <source>
        <dbReference type="ARBA" id="ARBA00022692"/>
    </source>
</evidence>
<dbReference type="Proteomes" id="UP001329313">
    <property type="component" value="Chromosome"/>
</dbReference>
<dbReference type="GO" id="GO:0033214">
    <property type="term" value="P:siderophore-iron import into cell"/>
    <property type="evidence" value="ECO:0007669"/>
    <property type="project" value="TreeGrafter"/>
</dbReference>
<evidence type="ECO:0000256" key="8">
    <source>
        <dbReference type="SAM" id="Phobius"/>
    </source>
</evidence>
<name>A0AAU0MHV8_9MICO</name>
<evidence type="ECO:0000256" key="7">
    <source>
        <dbReference type="ARBA" id="ARBA00023136"/>
    </source>
</evidence>
<keyword evidence="4" id="KW-1003">Cell membrane</keyword>
<evidence type="ECO:0000313" key="9">
    <source>
        <dbReference type="EMBL" id="WOQ70027.1"/>
    </source>
</evidence>
<feature type="transmembrane region" description="Helical" evidence="8">
    <location>
        <begin position="325"/>
        <end position="346"/>
    </location>
</feature>
<dbReference type="PANTHER" id="PTHR30472">
    <property type="entry name" value="FERRIC ENTEROBACTIN TRANSPORT SYSTEM PERMEASE PROTEIN"/>
    <property type="match status" value="1"/>
</dbReference>
<keyword evidence="10" id="KW-1185">Reference proteome</keyword>
<evidence type="ECO:0000256" key="1">
    <source>
        <dbReference type="ARBA" id="ARBA00004651"/>
    </source>
</evidence>
<dbReference type="KEGG" id="mliy:RYJ27_02005"/>
<evidence type="ECO:0000256" key="4">
    <source>
        <dbReference type="ARBA" id="ARBA00022475"/>
    </source>
</evidence>
<dbReference type="InterPro" id="IPR037294">
    <property type="entry name" value="ABC_BtuC-like"/>
</dbReference>
<dbReference type="CDD" id="cd06550">
    <property type="entry name" value="TM_ABC_iron-siderophores_like"/>
    <property type="match status" value="1"/>
</dbReference>
<dbReference type="InterPro" id="IPR000522">
    <property type="entry name" value="ABC_transptr_permease_BtuC"/>
</dbReference>
<feature type="transmembrane region" description="Helical" evidence="8">
    <location>
        <begin position="255"/>
        <end position="288"/>
    </location>
</feature>
<keyword evidence="7 8" id="KW-0472">Membrane</keyword>
<dbReference type="GO" id="GO:0022857">
    <property type="term" value="F:transmembrane transporter activity"/>
    <property type="evidence" value="ECO:0007669"/>
    <property type="project" value="InterPro"/>
</dbReference>
<evidence type="ECO:0000256" key="3">
    <source>
        <dbReference type="ARBA" id="ARBA00022448"/>
    </source>
</evidence>
<gene>
    <name evidence="9" type="ORF">RYJ27_02005</name>
</gene>
<feature type="transmembrane region" description="Helical" evidence="8">
    <location>
        <begin position="130"/>
        <end position="152"/>
    </location>
</feature>
<protein>
    <submittedName>
        <fullName evidence="9">Iron chelate uptake ABC transporter family permease subunit</fullName>
    </submittedName>
</protein>
<feature type="transmembrane region" description="Helical" evidence="8">
    <location>
        <begin position="300"/>
        <end position="319"/>
    </location>
</feature>
<dbReference type="Gene3D" id="1.10.3470.10">
    <property type="entry name" value="ABC transporter involved in vitamin B12 uptake, BtuC"/>
    <property type="match status" value="1"/>
</dbReference>
<dbReference type="GO" id="GO:0005886">
    <property type="term" value="C:plasma membrane"/>
    <property type="evidence" value="ECO:0007669"/>
    <property type="project" value="UniProtKB-SubCell"/>
</dbReference>
<sequence>MRTDLAPARAGALAGERMPRRLAARAGALWRHPWARIALAGAIVVVLVGLYLFTDVPGSLDYALKIRGRTVLAMLVVAAAIGASTVVFQTITDNRILTPGIMGFDALYILIQTVVVFVFGSMALATADPATMWIVEMAVMTGFAMLLFRWLFGGRRRAGGAVRSIHLMLLVGIVFGVFFRSLSQWLQRMIDPAEFAVLQDAFFASFSRPDPQLLVFTLVIVALALAALVPLLHVLDVLALGEATAIGLGVRHRAVVTALFGLVAVMVAASTALVGPIMFFGLIVANLAYGLAGSFRHRHVLPLAILLGLVCLVGGQLVLEHLFALQTTLSVIIEFAGGILFLFLVLRKGAR</sequence>
<feature type="transmembrane region" description="Helical" evidence="8">
    <location>
        <begin position="164"/>
        <end position="183"/>
    </location>
</feature>
<keyword evidence="3" id="KW-0813">Transport</keyword>